<evidence type="ECO:0000256" key="23">
    <source>
        <dbReference type="ARBA" id="ARBA00080102"/>
    </source>
</evidence>
<dbReference type="EMBL" id="QWLN02004155">
    <property type="protein sequence ID" value="TEA39410.1"/>
    <property type="molecule type" value="Genomic_DNA"/>
</dbReference>
<keyword evidence="8" id="KW-0723">Serine/threonine-protein kinase</keyword>
<keyword evidence="9" id="KW-0597">Phosphoprotein</keyword>
<keyword evidence="12" id="KW-0479">Metal-binding</keyword>
<dbReference type="FunFam" id="3.30.200.20:FF:000247">
    <property type="entry name" value="serine/threonine-protein kinase Nek4 isoform X1"/>
    <property type="match status" value="1"/>
</dbReference>
<evidence type="ECO:0000256" key="25">
    <source>
        <dbReference type="PROSITE-ProRule" id="PRU10141"/>
    </source>
</evidence>
<keyword evidence="14" id="KW-0498">Mitosis</keyword>
<dbReference type="GO" id="GO:0005737">
    <property type="term" value="C:cytoplasm"/>
    <property type="evidence" value="ECO:0007669"/>
    <property type="project" value="UniProtKB-SubCell"/>
</dbReference>
<dbReference type="GO" id="GO:0051301">
    <property type="term" value="P:cell division"/>
    <property type="evidence" value="ECO:0007669"/>
    <property type="project" value="UniProtKB-KW"/>
</dbReference>
<evidence type="ECO:0000256" key="15">
    <source>
        <dbReference type="ARBA" id="ARBA00022777"/>
    </source>
</evidence>
<feature type="compositionally biased region" description="Polar residues" evidence="26">
    <location>
        <begin position="571"/>
        <end position="586"/>
    </location>
</feature>
<evidence type="ECO:0000256" key="26">
    <source>
        <dbReference type="SAM" id="MobiDB-lite"/>
    </source>
</evidence>
<dbReference type="GO" id="GO:0005524">
    <property type="term" value="F:ATP binding"/>
    <property type="evidence" value="ECO:0007669"/>
    <property type="project" value="UniProtKB-UniRule"/>
</dbReference>
<comment type="similarity">
    <text evidence="4">Belongs to the protein kinase superfamily. NEK Ser/Thr protein kinase family. NIMA subfamily.</text>
</comment>
<evidence type="ECO:0000256" key="13">
    <source>
        <dbReference type="ARBA" id="ARBA00022741"/>
    </source>
</evidence>
<feature type="compositionally biased region" description="Basic and acidic residues" evidence="26">
    <location>
        <begin position="598"/>
        <end position="607"/>
    </location>
</feature>
<feature type="non-terminal residue" evidence="28">
    <location>
        <position position="1"/>
    </location>
</feature>
<evidence type="ECO:0000256" key="10">
    <source>
        <dbReference type="ARBA" id="ARBA00022618"/>
    </source>
</evidence>
<keyword evidence="18" id="KW-0966">Cell projection</keyword>
<evidence type="ECO:0000256" key="8">
    <source>
        <dbReference type="ARBA" id="ARBA00022527"/>
    </source>
</evidence>
<evidence type="ECO:0000256" key="9">
    <source>
        <dbReference type="ARBA" id="ARBA00022553"/>
    </source>
</evidence>
<evidence type="ECO:0000256" key="16">
    <source>
        <dbReference type="ARBA" id="ARBA00022840"/>
    </source>
</evidence>
<dbReference type="GO" id="GO:0046872">
    <property type="term" value="F:metal ion binding"/>
    <property type="evidence" value="ECO:0007669"/>
    <property type="project" value="UniProtKB-KW"/>
</dbReference>
<keyword evidence="13 25" id="KW-0547">Nucleotide-binding</keyword>
<dbReference type="CDD" id="cd08223">
    <property type="entry name" value="STKc_Nek4"/>
    <property type="match status" value="1"/>
</dbReference>
<feature type="domain" description="Protein kinase" evidence="27">
    <location>
        <begin position="100"/>
        <end position="355"/>
    </location>
</feature>
<keyword evidence="10" id="KW-0132">Cell division</keyword>
<evidence type="ECO:0000256" key="6">
    <source>
        <dbReference type="ARBA" id="ARBA00022481"/>
    </source>
</evidence>
<feature type="compositionally biased region" description="Low complexity" evidence="26">
    <location>
        <begin position="587"/>
        <end position="597"/>
    </location>
</feature>
<keyword evidence="16 25" id="KW-0067">ATP-binding</keyword>
<dbReference type="Gene3D" id="3.30.200.20">
    <property type="entry name" value="Phosphorylase Kinase, domain 1"/>
    <property type="match status" value="1"/>
</dbReference>
<proteinExistence type="inferred from homology"/>
<evidence type="ECO:0000256" key="22">
    <source>
        <dbReference type="ARBA" id="ARBA00067731"/>
    </source>
</evidence>
<dbReference type="PROSITE" id="PS00108">
    <property type="entry name" value="PROTEIN_KINASE_ST"/>
    <property type="match status" value="1"/>
</dbReference>
<comment type="subcellular location">
    <subcellularLocation>
        <location evidence="2">Cell projection</location>
        <location evidence="2">Cilium</location>
    </subcellularLocation>
    <subcellularLocation>
        <location evidence="3">Cytoplasm</location>
    </subcellularLocation>
</comment>
<keyword evidence="6" id="KW-0488">Methylation</keyword>
<keyword evidence="7" id="KW-0963">Cytoplasm</keyword>
<dbReference type="InterPro" id="IPR011009">
    <property type="entry name" value="Kinase-like_dom_sf"/>
</dbReference>
<dbReference type="InterPro" id="IPR017441">
    <property type="entry name" value="Protein_kinase_ATP_BS"/>
</dbReference>
<feature type="region of interest" description="Disordered" evidence="26">
    <location>
        <begin position="372"/>
        <end position="414"/>
    </location>
</feature>
<evidence type="ECO:0000256" key="24">
    <source>
        <dbReference type="ARBA" id="ARBA00082679"/>
    </source>
</evidence>
<evidence type="ECO:0000256" key="19">
    <source>
        <dbReference type="ARBA" id="ARBA00023306"/>
    </source>
</evidence>
<evidence type="ECO:0000313" key="28">
    <source>
        <dbReference type="EMBL" id="TEA39410.1"/>
    </source>
</evidence>
<keyword evidence="19" id="KW-0131">Cell cycle</keyword>
<keyword evidence="15" id="KW-0418">Kinase</keyword>
<dbReference type="GO" id="GO:0005929">
    <property type="term" value="C:cilium"/>
    <property type="evidence" value="ECO:0007669"/>
    <property type="project" value="UniProtKB-SubCell"/>
</dbReference>
<reference evidence="28 29" key="1">
    <citation type="journal article" date="2018" name="Genomics">
        <title>Molecular footprints of inshore aquatic adaptation in Indo-Pacific humpback dolphin (Sousa chinensis).</title>
        <authorList>
            <person name="Ming Y."/>
            <person name="Jian J."/>
            <person name="Yu F."/>
            <person name="Yu X."/>
            <person name="Wang J."/>
            <person name="Liu W."/>
        </authorList>
    </citation>
    <scope>NUCLEOTIDE SEQUENCE [LARGE SCALE GENOMIC DNA]</scope>
    <source>
        <strain evidence="28">MY-2018</strain>
        <tissue evidence="28">Skin</tissue>
    </source>
</reference>
<evidence type="ECO:0000256" key="1">
    <source>
        <dbReference type="ARBA" id="ARBA00001936"/>
    </source>
</evidence>
<evidence type="ECO:0000256" key="5">
    <source>
        <dbReference type="ARBA" id="ARBA00012513"/>
    </source>
</evidence>
<gene>
    <name evidence="28" type="ORF">DBR06_SOUSAS2110184</name>
</gene>
<evidence type="ECO:0000256" key="3">
    <source>
        <dbReference type="ARBA" id="ARBA00004496"/>
    </source>
</evidence>
<dbReference type="SUPFAM" id="SSF56112">
    <property type="entry name" value="Protein kinase-like (PK-like)"/>
    <property type="match status" value="1"/>
</dbReference>
<dbReference type="PANTHER" id="PTHR44899">
    <property type="entry name" value="CAMK FAMILY PROTEIN KINASE"/>
    <property type="match status" value="1"/>
</dbReference>
<dbReference type="GO" id="GO:0004674">
    <property type="term" value="F:protein serine/threonine kinase activity"/>
    <property type="evidence" value="ECO:0007669"/>
    <property type="project" value="UniProtKB-KW"/>
</dbReference>
<dbReference type="PROSITE" id="PS00107">
    <property type="entry name" value="PROTEIN_KINASE_ATP"/>
    <property type="match status" value="1"/>
</dbReference>
<dbReference type="SMART" id="SM00220">
    <property type="entry name" value="S_TKc"/>
    <property type="match status" value="1"/>
</dbReference>
<accession>A0A484GVP3</accession>
<dbReference type="Proteomes" id="UP000295264">
    <property type="component" value="Unassembled WGS sequence"/>
</dbReference>
<feature type="region of interest" description="Disordered" evidence="26">
    <location>
        <begin position="513"/>
        <end position="536"/>
    </location>
</feature>
<feature type="region of interest" description="Disordered" evidence="26">
    <location>
        <begin position="544"/>
        <end position="563"/>
    </location>
</feature>
<feature type="region of interest" description="Disordered" evidence="26">
    <location>
        <begin position="666"/>
        <end position="693"/>
    </location>
</feature>
<feature type="binding site" evidence="25">
    <location>
        <position position="130"/>
    </location>
    <ligand>
        <name>ATP</name>
        <dbReference type="ChEBI" id="CHEBI:30616"/>
    </ligand>
</feature>
<name>A0A484GVP3_SOUCH</name>
<dbReference type="AlphaFoldDB" id="A0A484GVP3"/>
<evidence type="ECO:0000313" key="29">
    <source>
        <dbReference type="Proteomes" id="UP000295264"/>
    </source>
</evidence>
<comment type="catalytic activity">
    <reaction evidence="21">
        <text>L-seryl-[protein] + ATP = O-phospho-L-seryl-[protein] + ADP + H(+)</text>
        <dbReference type="Rhea" id="RHEA:17989"/>
        <dbReference type="Rhea" id="RHEA-COMP:9863"/>
        <dbReference type="Rhea" id="RHEA-COMP:11604"/>
        <dbReference type="ChEBI" id="CHEBI:15378"/>
        <dbReference type="ChEBI" id="CHEBI:29999"/>
        <dbReference type="ChEBI" id="CHEBI:30616"/>
        <dbReference type="ChEBI" id="CHEBI:83421"/>
        <dbReference type="ChEBI" id="CHEBI:456216"/>
        <dbReference type="EC" id="2.7.11.1"/>
    </reaction>
</comment>
<evidence type="ECO:0000256" key="20">
    <source>
        <dbReference type="ARBA" id="ARBA00047899"/>
    </source>
</evidence>
<evidence type="ECO:0000256" key="17">
    <source>
        <dbReference type="ARBA" id="ARBA00022842"/>
    </source>
</evidence>
<keyword evidence="29" id="KW-1185">Reference proteome</keyword>
<dbReference type="Gene3D" id="1.10.510.10">
    <property type="entry name" value="Transferase(Phosphotransferase) domain 1"/>
    <property type="match status" value="1"/>
</dbReference>
<comment type="catalytic activity">
    <reaction evidence="20">
        <text>L-threonyl-[protein] + ATP = O-phospho-L-threonyl-[protein] + ADP + H(+)</text>
        <dbReference type="Rhea" id="RHEA:46608"/>
        <dbReference type="Rhea" id="RHEA-COMP:11060"/>
        <dbReference type="Rhea" id="RHEA-COMP:11605"/>
        <dbReference type="ChEBI" id="CHEBI:15378"/>
        <dbReference type="ChEBI" id="CHEBI:30013"/>
        <dbReference type="ChEBI" id="CHEBI:30616"/>
        <dbReference type="ChEBI" id="CHEBI:61977"/>
        <dbReference type="ChEBI" id="CHEBI:456216"/>
        <dbReference type="EC" id="2.7.11.1"/>
    </reaction>
</comment>
<comment type="cofactor">
    <cofactor evidence="1">
        <name>Mn(2+)</name>
        <dbReference type="ChEBI" id="CHEBI:29035"/>
    </cofactor>
</comment>
<sequence>RGCARRPGVVALAACRLGSVVGPPDHGACAGQPLWGSLWQRRRSGSGLCAGALAGPPQPPPAPLPLWNERGLPPPLAAPPAAAAASRLWARSGIMPLTAYCYLRVVGRGSYGEVTLVRHRRDGRQYVIKKLNLRNASSRERQAAEQEAQLLSQLKHPNIVTYKESWEGGDGLLYIVMGFCEGGDLYRKLKEQKGRLLSESQVVEWFVQIAMALQYLHEKHILHRDLKTQNVFLTRKNIIKVGDLGIARVLENHCDMASTLIGTPYYMSPELFSNKPYNYKSDVWALGCCVYEMATLKHAFNAKDMNSLVYRIIEGKLPPMPKDYSPELAEIIRTMLSKRPEERPSVRSILRQPYIKRQISLFLEATKAKNSKNNIKNDDSKSKPVATVVSGKAELSHEAVPPQPHSSEGSKTYVMTPPRLKGHTYKPDISNTAESLATISRVNIDILPAERRNSVNNSLVQENQRRHLDASNELEGKCIISQVKERLQDNTKSSAQPGNRISTWSIDYVTGERNDPVKPLQPLNKDQNLSKDQVSDIGFRKKTGKCGYKGFQETPPRLLPSLSTVGKVDVTSTQKDAENQSRVITGSVSRSRNSEISSSKDRPLSARERRRLKQSQEEIFPSGPSVRRVSLSPAGSEKPQEEGHPTPAQWLSSDYSVAQERKLTHCLSEDELSSSTSSTDKSNGDSKEGKGHTNEMSDLVQLMTQTLNLDSKESYEDLPVPEPVSEFKLLRKYRDTLILHGKVAEEAEELRFKELPSGAIVPGSEKIRRIVEVLRADVIRGLGIQLLEQVRLREHMGEKYVTYNVKAHQLKFFEDNVKF</sequence>
<dbReference type="EC" id="2.7.11.1" evidence="5"/>
<dbReference type="InterPro" id="IPR051131">
    <property type="entry name" value="NEK_Ser/Thr_kinase_NIMA"/>
</dbReference>
<evidence type="ECO:0000256" key="18">
    <source>
        <dbReference type="ARBA" id="ARBA00023273"/>
    </source>
</evidence>
<evidence type="ECO:0000259" key="27">
    <source>
        <dbReference type="PROSITE" id="PS50011"/>
    </source>
</evidence>
<evidence type="ECO:0000256" key="2">
    <source>
        <dbReference type="ARBA" id="ARBA00004138"/>
    </source>
</evidence>
<feature type="compositionally biased region" description="Basic and acidic residues" evidence="26">
    <location>
        <begin position="682"/>
        <end position="693"/>
    </location>
</feature>
<organism evidence="28 29">
    <name type="scientific">Sousa chinensis</name>
    <name type="common">Indo-pacific humpbacked dolphin</name>
    <name type="synonym">Steno chinensis</name>
    <dbReference type="NCBI Taxonomy" id="103600"/>
    <lineage>
        <taxon>Eukaryota</taxon>
        <taxon>Metazoa</taxon>
        <taxon>Chordata</taxon>
        <taxon>Craniata</taxon>
        <taxon>Vertebrata</taxon>
        <taxon>Euteleostomi</taxon>
        <taxon>Mammalia</taxon>
        <taxon>Eutheria</taxon>
        <taxon>Laurasiatheria</taxon>
        <taxon>Artiodactyla</taxon>
        <taxon>Whippomorpha</taxon>
        <taxon>Cetacea</taxon>
        <taxon>Odontoceti</taxon>
        <taxon>Delphinidae</taxon>
        <taxon>Sousa</taxon>
    </lineage>
</organism>
<feature type="region of interest" description="Disordered" evidence="26">
    <location>
        <begin position="571"/>
        <end position="649"/>
    </location>
</feature>
<evidence type="ECO:0000256" key="14">
    <source>
        <dbReference type="ARBA" id="ARBA00022776"/>
    </source>
</evidence>
<dbReference type="InterPro" id="IPR008271">
    <property type="entry name" value="Ser/Thr_kinase_AS"/>
</dbReference>
<dbReference type="PROSITE" id="PS50011">
    <property type="entry name" value="PROTEIN_KINASE_DOM"/>
    <property type="match status" value="1"/>
</dbReference>
<dbReference type="FunFam" id="1.10.510.10:FF:000219">
    <property type="entry name" value="Putative serine/threonine-protein kinase Nek4"/>
    <property type="match status" value="1"/>
</dbReference>
<comment type="caution">
    <text evidence="28">The sequence shown here is derived from an EMBL/GenBank/DDBJ whole genome shotgun (WGS) entry which is preliminary data.</text>
</comment>
<dbReference type="Pfam" id="PF00069">
    <property type="entry name" value="Pkinase"/>
    <property type="match status" value="1"/>
</dbReference>
<dbReference type="InterPro" id="IPR000719">
    <property type="entry name" value="Prot_kinase_dom"/>
</dbReference>
<evidence type="ECO:0000256" key="12">
    <source>
        <dbReference type="ARBA" id="ARBA00022723"/>
    </source>
</evidence>
<keyword evidence="17" id="KW-0460">Magnesium</keyword>
<keyword evidence="11" id="KW-0808">Transferase</keyword>
<dbReference type="PANTHER" id="PTHR44899:SF7">
    <property type="entry name" value="NIMA-RELATED KINASE"/>
    <property type="match status" value="1"/>
</dbReference>
<evidence type="ECO:0000256" key="4">
    <source>
        <dbReference type="ARBA" id="ARBA00010886"/>
    </source>
</evidence>
<evidence type="ECO:0000256" key="11">
    <source>
        <dbReference type="ARBA" id="ARBA00022679"/>
    </source>
</evidence>
<evidence type="ECO:0000256" key="21">
    <source>
        <dbReference type="ARBA" id="ARBA00048679"/>
    </source>
</evidence>
<evidence type="ECO:0000256" key="7">
    <source>
        <dbReference type="ARBA" id="ARBA00022490"/>
    </source>
</evidence>
<protein>
    <recommendedName>
        <fullName evidence="22">Serine/threonine-protein kinase Nek4</fullName>
        <ecNumber evidence="5">2.7.11.1</ecNumber>
    </recommendedName>
    <alternativeName>
        <fullName evidence="24">Never in mitosis A-related kinase 4</fullName>
    </alternativeName>
    <alternativeName>
        <fullName evidence="23">Serine/threonine-protein kinase 2</fullName>
    </alternativeName>
</protein>